<dbReference type="OrthoDB" id="9790687at2"/>
<proteinExistence type="predicted"/>
<gene>
    <name evidence="2" type="ORF">SAMN05660836_00109</name>
</gene>
<dbReference type="GO" id="GO:0032008">
    <property type="term" value="P:positive regulation of TOR signaling"/>
    <property type="evidence" value="ECO:0007669"/>
    <property type="project" value="InterPro"/>
</dbReference>
<dbReference type="PANTHER" id="PTHR13323">
    <property type="entry name" value="LATE ENDOSOMAL/LYSOSOMAL MP1 INTERACTING PROTEIN"/>
    <property type="match status" value="1"/>
</dbReference>
<dbReference type="InterPro" id="IPR004942">
    <property type="entry name" value="Roadblock/LAMTOR2_dom"/>
</dbReference>
<organism evidence="2 3">
    <name type="scientific">Thermodesulforhabdus norvegica</name>
    <dbReference type="NCBI Taxonomy" id="39841"/>
    <lineage>
        <taxon>Bacteria</taxon>
        <taxon>Pseudomonadati</taxon>
        <taxon>Thermodesulfobacteriota</taxon>
        <taxon>Syntrophobacteria</taxon>
        <taxon>Syntrophobacterales</taxon>
        <taxon>Thermodesulforhabdaceae</taxon>
        <taxon>Thermodesulforhabdus</taxon>
    </lineage>
</organism>
<dbReference type="AlphaFoldDB" id="A0A1I4QLX9"/>
<dbReference type="Proteomes" id="UP000199611">
    <property type="component" value="Unassembled WGS sequence"/>
</dbReference>
<sequence length="130" mass="14268">MDLVLTPDKQEQLTRLIEDELIANGATHVFLVDTSGALIVEKGMFDPETVLPLAALSAANFGATAEIARLVGEQDFTLLFHKGEKHNIHFSKIGDDYILVVLFDKNVALGLIRLKIEKIANQVLSILEAN</sequence>
<dbReference type="Gene3D" id="3.30.450.30">
    <property type="entry name" value="Dynein light chain 2a, cytoplasmic"/>
    <property type="match status" value="1"/>
</dbReference>
<evidence type="ECO:0000313" key="3">
    <source>
        <dbReference type="Proteomes" id="UP000199611"/>
    </source>
</evidence>
<dbReference type="SMART" id="SM00960">
    <property type="entry name" value="Robl_LC7"/>
    <property type="match status" value="1"/>
</dbReference>
<evidence type="ECO:0000259" key="1">
    <source>
        <dbReference type="SMART" id="SM00960"/>
    </source>
</evidence>
<name>A0A1I4QLX9_9BACT</name>
<evidence type="ECO:0000313" key="2">
    <source>
        <dbReference type="EMBL" id="SFM41102.1"/>
    </source>
</evidence>
<dbReference type="GO" id="GO:0060090">
    <property type="term" value="F:molecular adaptor activity"/>
    <property type="evidence" value="ECO:0007669"/>
    <property type="project" value="InterPro"/>
</dbReference>
<dbReference type="SUPFAM" id="SSF103196">
    <property type="entry name" value="Roadblock/LC7 domain"/>
    <property type="match status" value="1"/>
</dbReference>
<dbReference type="STRING" id="39841.SAMN05660836_00109"/>
<keyword evidence="3" id="KW-1185">Reference proteome</keyword>
<dbReference type="RefSeq" id="WP_093392612.1">
    <property type="nucleotide sequence ID" value="NZ_FOUU01000001.1"/>
</dbReference>
<dbReference type="Pfam" id="PF03259">
    <property type="entry name" value="Robl_LC7"/>
    <property type="match status" value="1"/>
</dbReference>
<protein>
    <submittedName>
        <fullName evidence="2">Predicted regulator of Ras-like GTPase activity, Roadblock/LC7/MglB family</fullName>
    </submittedName>
</protein>
<reference evidence="2 3" key="1">
    <citation type="submission" date="2016-10" db="EMBL/GenBank/DDBJ databases">
        <authorList>
            <person name="de Groot N.N."/>
        </authorList>
    </citation>
    <scope>NUCLEOTIDE SEQUENCE [LARGE SCALE GENOMIC DNA]</scope>
    <source>
        <strain evidence="2 3">DSM 9990</strain>
    </source>
</reference>
<feature type="domain" description="Roadblock/LAMTOR2" evidence="1">
    <location>
        <begin position="13"/>
        <end position="103"/>
    </location>
</feature>
<dbReference type="InterPro" id="IPR037587">
    <property type="entry name" value="LAMTOR2-like"/>
</dbReference>
<dbReference type="EMBL" id="FOUU01000001">
    <property type="protein sequence ID" value="SFM41102.1"/>
    <property type="molecule type" value="Genomic_DNA"/>
</dbReference>
<dbReference type="GO" id="GO:0005085">
    <property type="term" value="F:guanyl-nucleotide exchange factor activity"/>
    <property type="evidence" value="ECO:0007669"/>
    <property type="project" value="InterPro"/>
</dbReference>
<accession>A0A1I4QLX9</accession>